<name>C5BH25_EDWI9</name>
<gene>
    <name evidence="1" type="ordered locus">NT01EI_2284</name>
</gene>
<protein>
    <submittedName>
        <fullName evidence="1">Uncharacterized protein</fullName>
    </submittedName>
</protein>
<reference evidence="2" key="1">
    <citation type="submission" date="2009-03" db="EMBL/GenBank/DDBJ databases">
        <title>Complete genome sequence of Edwardsiella ictaluri 93-146.</title>
        <authorList>
            <person name="Williams M.L."/>
            <person name="Gillaspy A.F."/>
            <person name="Dyer D.W."/>
            <person name="Thune R.L."/>
            <person name="Waldbieser G.C."/>
            <person name="Schuster S.C."/>
            <person name="Gipson J."/>
            <person name="Zaitshik J."/>
            <person name="Landry C."/>
            <person name="Lawrence M.L."/>
        </authorList>
    </citation>
    <scope>NUCLEOTIDE SEQUENCE [LARGE SCALE GENOMIC DNA]</scope>
    <source>
        <strain evidence="2">93-146</strain>
    </source>
</reference>
<dbReference type="KEGG" id="eic:NT01EI_2284"/>
<reference evidence="1 2" key="2">
    <citation type="journal article" date="2012" name="J. Bacteriol.">
        <title>Genome Sequence of Edwardsiella ictaluri 93-146, a Strain Associated with a Natural Channel Catfish Outbreak of Enteric Septicemia of Catfish.</title>
        <authorList>
            <person name="Williams M.L."/>
            <person name="Gillaspy A.F."/>
            <person name="Dyer D.W."/>
            <person name="Thune R.L."/>
            <person name="Waldbieser G.C."/>
            <person name="Schuster S.C."/>
            <person name="Gipson J."/>
            <person name="Zaitshik J."/>
            <person name="Landry C."/>
            <person name="Banes M.M."/>
            <person name="Lawrence M.L."/>
        </authorList>
    </citation>
    <scope>NUCLEOTIDE SEQUENCE [LARGE SCALE GENOMIC DNA]</scope>
    <source>
        <strain evidence="1 2">93-146</strain>
    </source>
</reference>
<accession>C5BH25</accession>
<dbReference type="AlphaFoldDB" id="C5BH25"/>
<dbReference type="HOGENOM" id="CLU_3215523_0_0_6"/>
<dbReference type="Proteomes" id="UP000001485">
    <property type="component" value="Chromosome"/>
</dbReference>
<evidence type="ECO:0000313" key="2">
    <source>
        <dbReference type="Proteomes" id="UP000001485"/>
    </source>
</evidence>
<proteinExistence type="predicted"/>
<organism evidence="1 2">
    <name type="scientific">Edwardsiella ictaluri (strain 93-146)</name>
    <dbReference type="NCBI Taxonomy" id="634503"/>
    <lineage>
        <taxon>Bacteria</taxon>
        <taxon>Pseudomonadati</taxon>
        <taxon>Pseudomonadota</taxon>
        <taxon>Gammaproteobacteria</taxon>
        <taxon>Enterobacterales</taxon>
        <taxon>Hafniaceae</taxon>
        <taxon>Edwardsiella</taxon>
    </lineage>
</organism>
<dbReference type="EMBL" id="CP001600">
    <property type="protein sequence ID" value="ACR69455.1"/>
    <property type="molecule type" value="Genomic_DNA"/>
</dbReference>
<evidence type="ECO:0000313" key="1">
    <source>
        <dbReference type="EMBL" id="ACR69455.1"/>
    </source>
</evidence>
<sequence length="44" mass="4857">MTLANTAISGQVHQDRIWRLPRRVSDGSVAQCTHRRISSVAAIP</sequence>